<evidence type="ECO:0000256" key="2">
    <source>
        <dbReference type="PROSITE-ProRule" id="PRU00335"/>
    </source>
</evidence>
<evidence type="ECO:0000313" key="6">
    <source>
        <dbReference type="Proteomes" id="UP000605148"/>
    </source>
</evidence>
<reference evidence="5" key="1">
    <citation type="journal article" date="2014" name="Int. J. Syst. Evol. Microbiol.">
        <title>Complete genome sequence of Corynebacterium casei LMG S-19264T (=DSM 44701T), isolated from a smear-ripened cheese.</title>
        <authorList>
            <consortium name="US DOE Joint Genome Institute (JGI-PGF)"/>
            <person name="Walter F."/>
            <person name="Albersmeier A."/>
            <person name="Kalinowski J."/>
            <person name="Ruckert C."/>
        </authorList>
    </citation>
    <scope>NUCLEOTIDE SEQUENCE</scope>
    <source>
        <strain evidence="5">CGMCC 1.12426</strain>
    </source>
</reference>
<feature type="domain" description="HTH tetR-type" evidence="4">
    <location>
        <begin position="30"/>
        <end position="90"/>
    </location>
</feature>
<dbReference type="GO" id="GO:0003677">
    <property type="term" value="F:DNA binding"/>
    <property type="evidence" value="ECO:0007669"/>
    <property type="project" value="UniProtKB-UniRule"/>
</dbReference>
<feature type="DNA-binding region" description="H-T-H motif" evidence="2">
    <location>
        <begin position="53"/>
        <end position="72"/>
    </location>
</feature>
<dbReference type="AlphaFoldDB" id="A0A916TGS7"/>
<comment type="caution">
    <text evidence="5">The sequence shown here is derived from an EMBL/GenBank/DDBJ whole genome shotgun (WGS) entry which is preliminary data.</text>
</comment>
<dbReference type="Pfam" id="PF00440">
    <property type="entry name" value="TetR_N"/>
    <property type="match status" value="1"/>
</dbReference>
<proteinExistence type="predicted"/>
<keyword evidence="1 2" id="KW-0238">DNA-binding</keyword>
<dbReference type="PRINTS" id="PR00455">
    <property type="entry name" value="HTHTETR"/>
</dbReference>
<evidence type="ECO:0000259" key="4">
    <source>
        <dbReference type="PROSITE" id="PS50977"/>
    </source>
</evidence>
<dbReference type="InterPro" id="IPR013573">
    <property type="entry name" value="Tscrpt_reg_YcdC_C"/>
</dbReference>
<dbReference type="InterPro" id="IPR001647">
    <property type="entry name" value="HTH_TetR"/>
</dbReference>
<reference evidence="5" key="2">
    <citation type="submission" date="2020-09" db="EMBL/GenBank/DDBJ databases">
        <authorList>
            <person name="Sun Q."/>
            <person name="Zhou Y."/>
        </authorList>
    </citation>
    <scope>NUCLEOTIDE SEQUENCE</scope>
    <source>
        <strain evidence="5">CGMCC 1.12426</strain>
    </source>
</reference>
<sequence length="233" mass="25471">MKHLAAQRGKGGPLKKKTQIAQGSLSRIQEKNRALILEAALQEFSKVGYSGATVERIATAAGMSKSNLLYYFPSKAAMYESVLGRILDDWLAPLRTLDPLGDPAQELRAYIGSKLTISARHPQASRLFANEIMRGAPRLGRVLETDLKALVADKCDVIESWIKAGKIRPVNPVHLIFTIWATTQHYADFAPQVRAITGTDLSDPDFFAETEKTVTDLILAGLGLQMPQAAKVA</sequence>
<keyword evidence="6" id="KW-1185">Reference proteome</keyword>
<protein>
    <submittedName>
        <fullName evidence="5">TetR family transcriptional regulator</fullName>
    </submittedName>
</protein>
<dbReference type="Gene3D" id="1.10.357.10">
    <property type="entry name" value="Tetracycline Repressor, domain 2"/>
    <property type="match status" value="1"/>
</dbReference>
<dbReference type="Pfam" id="PF08362">
    <property type="entry name" value="TetR_C_3"/>
    <property type="match status" value="1"/>
</dbReference>
<name>A0A916TGS7_9HYPH</name>
<dbReference type="InterPro" id="IPR036271">
    <property type="entry name" value="Tet_transcr_reg_TetR-rel_C_sf"/>
</dbReference>
<dbReference type="Gene3D" id="1.10.10.60">
    <property type="entry name" value="Homeodomain-like"/>
    <property type="match status" value="1"/>
</dbReference>
<gene>
    <name evidence="5" type="ORF">GCM10011316_15990</name>
</gene>
<dbReference type="SUPFAM" id="SSF48498">
    <property type="entry name" value="Tetracyclin repressor-like, C-terminal domain"/>
    <property type="match status" value="1"/>
</dbReference>
<dbReference type="InterPro" id="IPR009057">
    <property type="entry name" value="Homeodomain-like_sf"/>
</dbReference>
<evidence type="ECO:0000256" key="1">
    <source>
        <dbReference type="ARBA" id="ARBA00023125"/>
    </source>
</evidence>
<dbReference type="PROSITE" id="PS50977">
    <property type="entry name" value="HTH_TETR_2"/>
    <property type="match status" value="1"/>
</dbReference>
<dbReference type="PANTHER" id="PTHR30328:SF54">
    <property type="entry name" value="HTH-TYPE TRANSCRIPTIONAL REPRESSOR SCO4008"/>
    <property type="match status" value="1"/>
</dbReference>
<dbReference type="GO" id="GO:0045892">
    <property type="term" value="P:negative regulation of DNA-templated transcription"/>
    <property type="evidence" value="ECO:0007669"/>
    <property type="project" value="InterPro"/>
</dbReference>
<dbReference type="InterPro" id="IPR050109">
    <property type="entry name" value="HTH-type_TetR-like_transc_reg"/>
</dbReference>
<evidence type="ECO:0000256" key="3">
    <source>
        <dbReference type="SAM" id="MobiDB-lite"/>
    </source>
</evidence>
<dbReference type="Proteomes" id="UP000605148">
    <property type="component" value="Unassembled WGS sequence"/>
</dbReference>
<dbReference type="EMBL" id="BMFA01000004">
    <property type="protein sequence ID" value="GGB44786.1"/>
    <property type="molecule type" value="Genomic_DNA"/>
</dbReference>
<evidence type="ECO:0000313" key="5">
    <source>
        <dbReference type="EMBL" id="GGB44786.1"/>
    </source>
</evidence>
<feature type="region of interest" description="Disordered" evidence="3">
    <location>
        <begin position="1"/>
        <end position="20"/>
    </location>
</feature>
<organism evidence="5 6">
    <name type="scientific">Roseibium aquae</name>
    <dbReference type="NCBI Taxonomy" id="1323746"/>
    <lineage>
        <taxon>Bacteria</taxon>
        <taxon>Pseudomonadati</taxon>
        <taxon>Pseudomonadota</taxon>
        <taxon>Alphaproteobacteria</taxon>
        <taxon>Hyphomicrobiales</taxon>
        <taxon>Stappiaceae</taxon>
        <taxon>Roseibium</taxon>
    </lineage>
</organism>
<dbReference type="SUPFAM" id="SSF46689">
    <property type="entry name" value="Homeodomain-like"/>
    <property type="match status" value="1"/>
</dbReference>
<accession>A0A916TGS7</accession>
<dbReference type="PANTHER" id="PTHR30328">
    <property type="entry name" value="TRANSCRIPTIONAL REPRESSOR"/>
    <property type="match status" value="1"/>
</dbReference>